<dbReference type="OrthoDB" id="5121955at2759"/>
<feature type="region of interest" description="Disordered" evidence="6">
    <location>
        <begin position="1"/>
        <end position="55"/>
    </location>
</feature>
<dbReference type="CDD" id="cd12148">
    <property type="entry name" value="fungal_TF_MHR"/>
    <property type="match status" value="1"/>
</dbReference>
<feature type="compositionally biased region" description="Polar residues" evidence="6">
    <location>
        <begin position="29"/>
        <end position="43"/>
    </location>
</feature>
<keyword evidence="4" id="KW-0804">Transcription</keyword>
<gene>
    <name evidence="8" type="ORF">PV10_03235</name>
</gene>
<evidence type="ECO:0000259" key="7">
    <source>
        <dbReference type="SMART" id="SM00906"/>
    </source>
</evidence>
<dbReference type="SMART" id="SM00906">
    <property type="entry name" value="Fungal_trans"/>
    <property type="match status" value="1"/>
</dbReference>
<organism evidence="8 9">
    <name type="scientific">Exophiala mesophila</name>
    <name type="common">Black yeast-like fungus</name>
    <dbReference type="NCBI Taxonomy" id="212818"/>
    <lineage>
        <taxon>Eukaryota</taxon>
        <taxon>Fungi</taxon>
        <taxon>Dikarya</taxon>
        <taxon>Ascomycota</taxon>
        <taxon>Pezizomycotina</taxon>
        <taxon>Eurotiomycetes</taxon>
        <taxon>Chaetothyriomycetidae</taxon>
        <taxon>Chaetothyriales</taxon>
        <taxon>Herpotrichiellaceae</taxon>
        <taxon>Exophiala</taxon>
    </lineage>
</organism>
<evidence type="ECO:0000256" key="2">
    <source>
        <dbReference type="ARBA" id="ARBA00023015"/>
    </source>
</evidence>
<dbReference type="Proteomes" id="UP000054302">
    <property type="component" value="Unassembled WGS sequence"/>
</dbReference>
<evidence type="ECO:0000256" key="5">
    <source>
        <dbReference type="ARBA" id="ARBA00023242"/>
    </source>
</evidence>
<evidence type="ECO:0000313" key="8">
    <source>
        <dbReference type="EMBL" id="KIV95604.1"/>
    </source>
</evidence>
<evidence type="ECO:0000256" key="3">
    <source>
        <dbReference type="ARBA" id="ARBA00023125"/>
    </source>
</evidence>
<feature type="compositionally biased region" description="Polar residues" evidence="6">
    <location>
        <begin position="1"/>
        <end position="15"/>
    </location>
</feature>
<dbReference type="InterPro" id="IPR052073">
    <property type="entry name" value="Amide_Lactam_Regulators"/>
</dbReference>
<keyword evidence="2" id="KW-0805">Transcription regulation</keyword>
<dbReference type="GeneID" id="27321080"/>
<sequence>MTDSPATGTTSTQSMYDPLRESRQVPKASPTSNPVLRTPASSSEMDKPDPVHESEETTLYAQVLDKATNVATSQDGKEGVVHVMYMGETFNLTHLLRQVHAQSDSTNHLRKRHYVVNVVPKPRSSNPSVDDESTLTRFLRQQGAFTVPPVQICHELFRAYFDFVHPHYPILDRSDFAAHYVEPSHAPSYLLLQSVLFMASGHCELPLLKEAGFASRYEARKVLFQRAKVLYDNDHEQNKVTVVQSVFLMSFWWNGLEDHKDTWHWLGISISLALTLGMHRSTHHSDLKPKHRVLWKRIWWSLFVEDKHAAVALGRPVHIRRRDCDIELLTKADFEEEPASRPDVFGRPAAVDALYVMALADLSMIAETIAEQSFTAFDAATAGSADMFHSCSEALDQWKARLPRELHHENTGSCLWTSMLHVAHSWFEIVTHRSITPQDWSPPSLKDAHKLGMRAANRMIRIVEDLLSPSRISQCPIHIVPALFAAMGMQAVDICSGDHLLGQLGGSRTRSAMLALQQLQGTWPVSGWIFHLFKKIVRRIQNQSEFSPSEPVNPSHEQIKSACSPSQGRITGVKTEQQADSNGSTPYMDANLSHLYAMSGFQSGRYLFQNMPNVANPMVSNNLADWPNIYDDGGTWGEFEYEVRWGDHE</sequence>
<name>A0A0D1ZNR7_EXOME</name>
<protein>
    <recommendedName>
        <fullName evidence="7">Xylanolytic transcriptional activator regulatory domain-containing protein</fullName>
    </recommendedName>
</protein>
<reference evidence="8 9" key="1">
    <citation type="submission" date="2015-01" db="EMBL/GenBank/DDBJ databases">
        <title>The Genome Sequence of Exophiala mesophila CBS40295.</title>
        <authorList>
            <consortium name="The Broad Institute Genomics Platform"/>
            <person name="Cuomo C."/>
            <person name="de Hoog S."/>
            <person name="Gorbushina A."/>
            <person name="Stielow B."/>
            <person name="Teixiera M."/>
            <person name="Abouelleil A."/>
            <person name="Chapman S.B."/>
            <person name="Priest M."/>
            <person name="Young S.K."/>
            <person name="Wortman J."/>
            <person name="Nusbaum C."/>
            <person name="Birren B."/>
        </authorList>
    </citation>
    <scope>NUCLEOTIDE SEQUENCE [LARGE SCALE GENOMIC DNA]</scope>
    <source>
        <strain evidence="8 9">CBS 40295</strain>
    </source>
</reference>
<evidence type="ECO:0000256" key="6">
    <source>
        <dbReference type="SAM" id="MobiDB-lite"/>
    </source>
</evidence>
<dbReference type="STRING" id="212818.A0A0D1ZNR7"/>
<keyword evidence="1" id="KW-0862">Zinc</keyword>
<keyword evidence="5" id="KW-0539">Nucleus</keyword>
<dbReference type="GO" id="GO:0008270">
    <property type="term" value="F:zinc ion binding"/>
    <property type="evidence" value="ECO:0007669"/>
    <property type="project" value="InterPro"/>
</dbReference>
<proteinExistence type="predicted"/>
<feature type="region of interest" description="Disordered" evidence="6">
    <location>
        <begin position="545"/>
        <end position="584"/>
    </location>
</feature>
<dbReference type="Pfam" id="PF04082">
    <property type="entry name" value="Fungal_trans"/>
    <property type="match status" value="1"/>
</dbReference>
<dbReference type="InterPro" id="IPR007219">
    <property type="entry name" value="XnlR_reg_dom"/>
</dbReference>
<keyword evidence="9" id="KW-1185">Reference proteome</keyword>
<feature type="compositionally biased region" description="Basic and acidic residues" evidence="6">
    <location>
        <begin position="44"/>
        <end position="55"/>
    </location>
</feature>
<keyword evidence="3" id="KW-0238">DNA-binding</keyword>
<dbReference type="RefSeq" id="XP_016227178.1">
    <property type="nucleotide sequence ID" value="XM_016367660.1"/>
</dbReference>
<accession>A0A0D1ZNR7</accession>
<dbReference type="GO" id="GO:0003677">
    <property type="term" value="F:DNA binding"/>
    <property type="evidence" value="ECO:0007669"/>
    <property type="project" value="UniProtKB-KW"/>
</dbReference>
<evidence type="ECO:0000313" key="9">
    <source>
        <dbReference type="Proteomes" id="UP000054302"/>
    </source>
</evidence>
<dbReference type="AlphaFoldDB" id="A0A0D1ZNR7"/>
<dbReference type="EMBL" id="KN847521">
    <property type="protein sequence ID" value="KIV95604.1"/>
    <property type="molecule type" value="Genomic_DNA"/>
</dbReference>
<dbReference type="VEuPathDB" id="FungiDB:PV10_03235"/>
<evidence type="ECO:0000256" key="1">
    <source>
        <dbReference type="ARBA" id="ARBA00022833"/>
    </source>
</evidence>
<dbReference type="HOGENOM" id="CLU_006329_5_2_1"/>
<evidence type="ECO:0000256" key="4">
    <source>
        <dbReference type="ARBA" id="ARBA00023163"/>
    </source>
</evidence>
<feature type="domain" description="Xylanolytic transcriptional activator regulatory" evidence="7">
    <location>
        <begin position="262"/>
        <end position="335"/>
    </location>
</feature>
<dbReference type="PANTHER" id="PTHR47171">
    <property type="entry name" value="FARA-RELATED"/>
    <property type="match status" value="1"/>
</dbReference>
<dbReference type="PANTHER" id="PTHR47171:SF1">
    <property type="entry name" value="ZN(II)2CYS6 TRANSCRIPTION FACTOR (EUROFUNG)"/>
    <property type="match status" value="1"/>
</dbReference>
<dbReference type="OMA" id="WNGLATT"/>
<dbReference type="GO" id="GO:0006351">
    <property type="term" value="P:DNA-templated transcription"/>
    <property type="evidence" value="ECO:0007669"/>
    <property type="project" value="InterPro"/>
</dbReference>